<accession>A0ABV0S309</accession>
<protein>
    <recommendedName>
        <fullName evidence="3">Secreted protein</fullName>
    </recommendedName>
</protein>
<dbReference type="Proteomes" id="UP001434883">
    <property type="component" value="Unassembled WGS sequence"/>
</dbReference>
<dbReference type="EMBL" id="JAHRIN010067309">
    <property type="protein sequence ID" value="MEQ2214287.1"/>
    <property type="molecule type" value="Genomic_DNA"/>
</dbReference>
<evidence type="ECO:0000313" key="2">
    <source>
        <dbReference type="Proteomes" id="UP001434883"/>
    </source>
</evidence>
<evidence type="ECO:0000313" key="1">
    <source>
        <dbReference type="EMBL" id="MEQ2214287.1"/>
    </source>
</evidence>
<proteinExistence type="predicted"/>
<comment type="caution">
    <text evidence="1">The sequence shown here is derived from an EMBL/GenBank/DDBJ whole genome shotgun (WGS) entry which is preliminary data.</text>
</comment>
<keyword evidence="2" id="KW-1185">Reference proteome</keyword>
<sequence length="69" mass="7556">MLIYLCSVLIGPSDARPAPPVFTEASSHSCSQGPRQHVRACSSNVMQTNTLFVWHFELQPCHSGRKGEG</sequence>
<organism evidence="1 2">
    <name type="scientific">Xenoophorus captivus</name>
    <dbReference type="NCBI Taxonomy" id="1517983"/>
    <lineage>
        <taxon>Eukaryota</taxon>
        <taxon>Metazoa</taxon>
        <taxon>Chordata</taxon>
        <taxon>Craniata</taxon>
        <taxon>Vertebrata</taxon>
        <taxon>Euteleostomi</taxon>
        <taxon>Actinopterygii</taxon>
        <taxon>Neopterygii</taxon>
        <taxon>Teleostei</taxon>
        <taxon>Neoteleostei</taxon>
        <taxon>Acanthomorphata</taxon>
        <taxon>Ovalentaria</taxon>
        <taxon>Atherinomorphae</taxon>
        <taxon>Cyprinodontiformes</taxon>
        <taxon>Goodeidae</taxon>
        <taxon>Xenoophorus</taxon>
    </lineage>
</organism>
<evidence type="ECO:0008006" key="3">
    <source>
        <dbReference type="Google" id="ProtNLM"/>
    </source>
</evidence>
<reference evidence="1 2" key="1">
    <citation type="submission" date="2021-06" db="EMBL/GenBank/DDBJ databases">
        <authorList>
            <person name="Palmer J.M."/>
        </authorList>
    </citation>
    <scope>NUCLEOTIDE SEQUENCE [LARGE SCALE GENOMIC DNA]</scope>
    <source>
        <strain evidence="1 2">XC_2019</strain>
        <tissue evidence="1">Muscle</tissue>
    </source>
</reference>
<name>A0ABV0S309_9TELE</name>
<gene>
    <name evidence="1" type="ORF">XENOCAPTIV_030083</name>
</gene>